<dbReference type="PROSITE" id="PS00973">
    <property type="entry name" value="USP_2"/>
    <property type="match status" value="1"/>
</dbReference>
<dbReference type="InterPro" id="IPR038765">
    <property type="entry name" value="Papain-like_cys_pep_sf"/>
</dbReference>
<dbReference type="CDD" id="cd02257">
    <property type="entry name" value="Peptidase_C19"/>
    <property type="match status" value="1"/>
</dbReference>
<dbReference type="InterPro" id="IPR018200">
    <property type="entry name" value="USP_CS"/>
</dbReference>
<dbReference type="GO" id="GO:0016579">
    <property type="term" value="P:protein deubiquitination"/>
    <property type="evidence" value="ECO:0007669"/>
    <property type="project" value="InterPro"/>
</dbReference>
<evidence type="ECO:0000313" key="2">
    <source>
        <dbReference type="EMBL" id="QHT91306.1"/>
    </source>
</evidence>
<dbReference type="SUPFAM" id="SSF54001">
    <property type="entry name" value="Cysteine proteinases"/>
    <property type="match status" value="1"/>
</dbReference>
<dbReference type="EMBL" id="MN740165">
    <property type="protein sequence ID" value="QHT91306.1"/>
    <property type="molecule type" value="Genomic_DNA"/>
</dbReference>
<dbReference type="PANTHER" id="PTHR21646:SF46">
    <property type="entry name" value="UBIQUITIN CARBOXYL-TERMINAL HYDROLASE"/>
    <property type="match status" value="1"/>
</dbReference>
<protein>
    <recommendedName>
        <fullName evidence="1">USP domain-containing protein</fullName>
    </recommendedName>
</protein>
<dbReference type="AlphaFoldDB" id="A0A6C0IFQ5"/>
<dbReference type="InterPro" id="IPR050185">
    <property type="entry name" value="Ub_carboxyl-term_hydrolase"/>
</dbReference>
<dbReference type="Gene3D" id="3.90.70.10">
    <property type="entry name" value="Cysteine proteinases"/>
    <property type="match status" value="1"/>
</dbReference>
<reference evidence="2" key="1">
    <citation type="journal article" date="2020" name="Nature">
        <title>Giant virus diversity and host interactions through global metagenomics.</title>
        <authorList>
            <person name="Schulz F."/>
            <person name="Roux S."/>
            <person name="Paez-Espino D."/>
            <person name="Jungbluth S."/>
            <person name="Walsh D.A."/>
            <person name="Denef V.J."/>
            <person name="McMahon K.D."/>
            <person name="Konstantinidis K.T."/>
            <person name="Eloe-Fadrosh E.A."/>
            <person name="Kyrpides N.C."/>
            <person name="Woyke T."/>
        </authorList>
    </citation>
    <scope>NUCLEOTIDE SEQUENCE</scope>
    <source>
        <strain evidence="2">GVMAG-M-3300023184-77</strain>
    </source>
</reference>
<sequence length="340" mass="39247">MAGTGTGGILNIGFTCYANAVIQAFRHCNTFETLFQEDNYNTKLIETSKYCILTKQIANLFQNLYKMNSSSSIKPMGFWFAFQQVTEGSGFEHLNERRPHDAHEFLMFLLDSIHESFAKKITMNITKIDLKTERQILHNKSLEAWKNNFEKSYSPFVPLFFGLFHVEIICSNCKNITNKFESFNTLKAAMSNDTNLTLIESILNDLNDEIIDEYACDKCSPIRHKATRKTKLWKLPPTLIVVLKRFTFDGRKIYTPLLPFESPLNISDLYSSLSPDKFKQNKYALRSTVDHHGGPMGGHYTSQSRNRLDDKWYNYDDQSVNQIDKPEIGSSTYILFLEKI</sequence>
<dbReference type="PROSITE" id="PS50235">
    <property type="entry name" value="USP_3"/>
    <property type="match status" value="1"/>
</dbReference>
<dbReference type="InterPro" id="IPR001394">
    <property type="entry name" value="Peptidase_C19_UCH"/>
</dbReference>
<feature type="domain" description="USP" evidence="1">
    <location>
        <begin position="7"/>
        <end position="340"/>
    </location>
</feature>
<organism evidence="2">
    <name type="scientific">viral metagenome</name>
    <dbReference type="NCBI Taxonomy" id="1070528"/>
    <lineage>
        <taxon>unclassified sequences</taxon>
        <taxon>metagenomes</taxon>
        <taxon>organismal metagenomes</taxon>
    </lineage>
</organism>
<evidence type="ECO:0000259" key="1">
    <source>
        <dbReference type="PROSITE" id="PS50235"/>
    </source>
</evidence>
<dbReference type="InterPro" id="IPR028889">
    <property type="entry name" value="USP"/>
</dbReference>
<dbReference type="PANTHER" id="PTHR21646">
    <property type="entry name" value="UBIQUITIN CARBOXYL-TERMINAL HYDROLASE"/>
    <property type="match status" value="1"/>
</dbReference>
<dbReference type="GO" id="GO:0004843">
    <property type="term" value="F:cysteine-type deubiquitinase activity"/>
    <property type="evidence" value="ECO:0007669"/>
    <property type="project" value="InterPro"/>
</dbReference>
<dbReference type="Pfam" id="PF00443">
    <property type="entry name" value="UCH"/>
    <property type="match status" value="1"/>
</dbReference>
<proteinExistence type="predicted"/>
<accession>A0A6C0IFQ5</accession>
<name>A0A6C0IFQ5_9ZZZZ</name>